<dbReference type="InterPro" id="IPR004564">
    <property type="entry name" value="OM_lipoprot_carrier_LolA-like"/>
</dbReference>
<dbReference type="PANTHER" id="PTHR35869">
    <property type="entry name" value="OUTER-MEMBRANE LIPOPROTEIN CARRIER PROTEIN"/>
    <property type="match status" value="1"/>
</dbReference>
<reference evidence="3 4" key="1">
    <citation type="submission" date="2018-07" db="EMBL/GenBank/DDBJ databases">
        <title>Rhodosalinus sp. strain E84T genomic sequence and assembly.</title>
        <authorList>
            <person name="Liu Z.-W."/>
            <person name="Lu D.-C."/>
        </authorList>
    </citation>
    <scope>NUCLEOTIDE SEQUENCE [LARGE SCALE GENOMIC DNA]</scope>
    <source>
        <strain evidence="3 4">E84</strain>
    </source>
</reference>
<evidence type="ECO:0000256" key="1">
    <source>
        <dbReference type="ARBA" id="ARBA00022729"/>
    </source>
</evidence>
<accession>A0A365UBE5</accession>
<dbReference type="SUPFAM" id="SSF89392">
    <property type="entry name" value="Prokaryotic lipoproteins and lipoprotein localization factors"/>
    <property type="match status" value="1"/>
</dbReference>
<dbReference type="Proteomes" id="UP000253370">
    <property type="component" value="Unassembled WGS sequence"/>
</dbReference>
<dbReference type="OrthoDB" id="9800501at2"/>
<proteinExistence type="predicted"/>
<dbReference type="Pfam" id="PF03548">
    <property type="entry name" value="LolA"/>
    <property type="match status" value="1"/>
</dbReference>
<dbReference type="CDD" id="cd16325">
    <property type="entry name" value="LolA"/>
    <property type="match status" value="1"/>
</dbReference>
<organism evidence="3 4">
    <name type="scientific">Rhodosalinus halophilus</name>
    <dbReference type="NCBI Taxonomy" id="2259333"/>
    <lineage>
        <taxon>Bacteria</taxon>
        <taxon>Pseudomonadati</taxon>
        <taxon>Pseudomonadota</taxon>
        <taxon>Alphaproteobacteria</taxon>
        <taxon>Rhodobacterales</taxon>
        <taxon>Paracoccaceae</taxon>
        <taxon>Rhodosalinus</taxon>
    </lineage>
</organism>
<dbReference type="AlphaFoldDB" id="A0A365UBE5"/>
<keyword evidence="1 2" id="KW-0732">Signal</keyword>
<evidence type="ECO:0000313" key="4">
    <source>
        <dbReference type="Proteomes" id="UP000253370"/>
    </source>
</evidence>
<feature type="chain" id="PRO_5016694507" evidence="2">
    <location>
        <begin position="23"/>
        <end position="201"/>
    </location>
</feature>
<dbReference type="Gene3D" id="2.50.20.10">
    <property type="entry name" value="Lipoprotein localisation LolA/LolB/LppX"/>
    <property type="match status" value="1"/>
</dbReference>
<gene>
    <name evidence="3" type="ORF">DRV85_05720</name>
</gene>
<sequence length="201" mass="21547">MTRTRILLAGALALAVAAPAAAEKLSLGAISDYLNGLRTVEGAFTQINADGTIQTGTVYISRPGKVRFEYDPPEETLVLASGGAVAIFDPKGNAGPETYPLDRTPLKIILAENVDLTRERMVTGHAHDGTSTVVTAQDPEHPEYGNIQLVFTGPPVELRQWRVNDDQGGPTTVVLGDVTVGGRLPDSLFNIQLNTEQETRR</sequence>
<name>A0A365UBE5_9RHOB</name>
<dbReference type="InterPro" id="IPR029046">
    <property type="entry name" value="LolA/LolB/LppX"/>
</dbReference>
<feature type="signal peptide" evidence="2">
    <location>
        <begin position="1"/>
        <end position="22"/>
    </location>
</feature>
<keyword evidence="3" id="KW-0449">Lipoprotein</keyword>
<evidence type="ECO:0000313" key="3">
    <source>
        <dbReference type="EMBL" id="RBI86251.1"/>
    </source>
</evidence>
<dbReference type="PANTHER" id="PTHR35869:SF1">
    <property type="entry name" value="OUTER-MEMBRANE LIPOPROTEIN CARRIER PROTEIN"/>
    <property type="match status" value="1"/>
</dbReference>
<protein>
    <submittedName>
        <fullName evidence="3">Outer membrane lipoprotein carrier protein LolA</fullName>
    </submittedName>
</protein>
<dbReference type="RefSeq" id="WP_113288488.1">
    <property type="nucleotide sequence ID" value="NZ_QNTQ01000005.1"/>
</dbReference>
<comment type="caution">
    <text evidence="3">The sequence shown here is derived from an EMBL/GenBank/DDBJ whole genome shotgun (WGS) entry which is preliminary data.</text>
</comment>
<dbReference type="EMBL" id="QNTQ01000005">
    <property type="protein sequence ID" value="RBI86251.1"/>
    <property type="molecule type" value="Genomic_DNA"/>
</dbReference>
<keyword evidence="4" id="KW-1185">Reference proteome</keyword>
<evidence type="ECO:0000256" key="2">
    <source>
        <dbReference type="SAM" id="SignalP"/>
    </source>
</evidence>